<dbReference type="InterPro" id="IPR008271">
    <property type="entry name" value="Ser/Thr_kinase_AS"/>
</dbReference>
<feature type="domain" description="Protein kinase" evidence="7">
    <location>
        <begin position="30"/>
        <end position="288"/>
    </location>
</feature>
<gene>
    <name evidence="8" type="ORF">SOCE836_047970</name>
</gene>
<dbReference type="AlphaFoldDB" id="A0A4V0NGC1"/>
<keyword evidence="3 8" id="KW-0418">Kinase</keyword>
<keyword evidence="4 5" id="KW-0067">ATP-binding</keyword>
<evidence type="ECO:0000256" key="1">
    <source>
        <dbReference type="ARBA" id="ARBA00022679"/>
    </source>
</evidence>
<dbReference type="CDD" id="cd14014">
    <property type="entry name" value="STKc_PknB_like"/>
    <property type="match status" value="1"/>
</dbReference>
<dbReference type="InterPro" id="IPR017441">
    <property type="entry name" value="Protein_kinase_ATP_BS"/>
</dbReference>
<dbReference type="PROSITE" id="PS00107">
    <property type="entry name" value="PROTEIN_KINASE_ATP"/>
    <property type="match status" value="1"/>
</dbReference>
<dbReference type="Gene3D" id="3.30.200.20">
    <property type="entry name" value="Phosphorylase Kinase, domain 1"/>
    <property type="match status" value="1"/>
</dbReference>
<dbReference type="InterPro" id="IPR011009">
    <property type="entry name" value="Kinase-like_dom_sf"/>
</dbReference>
<dbReference type="SUPFAM" id="SSF56112">
    <property type="entry name" value="Protein kinase-like (PK-like)"/>
    <property type="match status" value="1"/>
</dbReference>
<dbReference type="EMBL" id="CP012672">
    <property type="protein sequence ID" value="AUX32652.1"/>
    <property type="molecule type" value="Genomic_DNA"/>
</dbReference>
<evidence type="ECO:0000313" key="8">
    <source>
        <dbReference type="EMBL" id="AUX32652.1"/>
    </source>
</evidence>
<evidence type="ECO:0000259" key="7">
    <source>
        <dbReference type="PROSITE" id="PS50011"/>
    </source>
</evidence>
<keyword evidence="2 5" id="KW-0547">Nucleotide-binding</keyword>
<feature type="compositionally biased region" description="Low complexity" evidence="6">
    <location>
        <begin position="477"/>
        <end position="487"/>
    </location>
</feature>
<dbReference type="Proteomes" id="UP000295497">
    <property type="component" value="Chromosome"/>
</dbReference>
<evidence type="ECO:0000256" key="2">
    <source>
        <dbReference type="ARBA" id="ARBA00022741"/>
    </source>
</evidence>
<dbReference type="PROSITE" id="PS00108">
    <property type="entry name" value="PROTEIN_KINASE_ST"/>
    <property type="match status" value="1"/>
</dbReference>
<feature type="binding site" evidence="5">
    <location>
        <position position="59"/>
    </location>
    <ligand>
        <name>ATP</name>
        <dbReference type="ChEBI" id="CHEBI:30616"/>
    </ligand>
</feature>
<feature type="compositionally biased region" description="Low complexity" evidence="6">
    <location>
        <begin position="369"/>
        <end position="394"/>
    </location>
</feature>
<evidence type="ECO:0000256" key="6">
    <source>
        <dbReference type="SAM" id="MobiDB-lite"/>
    </source>
</evidence>
<dbReference type="PROSITE" id="PS50011">
    <property type="entry name" value="PROTEIN_KINASE_DOM"/>
    <property type="match status" value="1"/>
</dbReference>
<name>A0A4V0NGC1_SORCE</name>
<proteinExistence type="predicted"/>
<protein>
    <submittedName>
        <fullName evidence="8">Protein kinase</fullName>
        <ecNumber evidence="8">2.7.11.1</ecNumber>
    </submittedName>
</protein>
<evidence type="ECO:0000256" key="4">
    <source>
        <dbReference type="ARBA" id="ARBA00022840"/>
    </source>
</evidence>
<dbReference type="Pfam" id="PF00069">
    <property type="entry name" value="Pkinase"/>
    <property type="match status" value="1"/>
</dbReference>
<dbReference type="Gene3D" id="1.10.510.10">
    <property type="entry name" value="Transferase(Phosphotransferase) domain 1"/>
    <property type="match status" value="1"/>
</dbReference>
<feature type="compositionally biased region" description="Low complexity" evidence="6">
    <location>
        <begin position="402"/>
        <end position="426"/>
    </location>
</feature>
<organism evidence="8 9">
    <name type="scientific">Sorangium cellulosum</name>
    <name type="common">Polyangium cellulosum</name>
    <dbReference type="NCBI Taxonomy" id="56"/>
    <lineage>
        <taxon>Bacteria</taxon>
        <taxon>Pseudomonadati</taxon>
        <taxon>Myxococcota</taxon>
        <taxon>Polyangia</taxon>
        <taxon>Polyangiales</taxon>
        <taxon>Polyangiaceae</taxon>
        <taxon>Sorangium</taxon>
    </lineage>
</organism>
<evidence type="ECO:0000256" key="3">
    <source>
        <dbReference type="ARBA" id="ARBA00022777"/>
    </source>
</evidence>
<dbReference type="PANTHER" id="PTHR43289:SF34">
    <property type="entry name" value="SERINE_THREONINE-PROTEIN KINASE YBDM-RELATED"/>
    <property type="match status" value="1"/>
</dbReference>
<dbReference type="SMART" id="SM00220">
    <property type="entry name" value="S_TKc"/>
    <property type="match status" value="1"/>
</dbReference>
<reference evidence="8 9" key="1">
    <citation type="submission" date="2015-09" db="EMBL/GenBank/DDBJ databases">
        <title>Sorangium comparison.</title>
        <authorList>
            <person name="Zaburannyi N."/>
            <person name="Bunk B."/>
            <person name="Overmann J."/>
            <person name="Mueller R."/>
        </authorList>
    </citation>
    <scope>NUCLEOTIDE SEQUENCE [LARGE SCALE GENOMIC DNA]</scope>
    <source>
        <strain evidence="8 9">So ce836</strain>
    </source>
</reference>
<dbReference type="GO" id="GO:0005524">
    <property type="term" value="F:ATP binding"/>
    <property type="evidence" value="ECO:0007669"/>
    <property type="project" value="UniProtKB-UniRule"/>
</dbReference>
<dbReference type="EC" id="2.7.11.1" evidence="8"/>
<accession>A0A4V0NGC1</accession>
<evidence type="ECO:0000313" key="9">
    <source>
        <dbReference type="Proteomes" id="UP000295497"/>
    </source>
</evidence>
<dbReference type="RefSeq" id="WP_129576210.1">
    <property type="nucleotide sequence ID" value="NZ_CP012672.1"/>
</dbReference>
<dbReference type="GO" id="GO:0004674">
    <property type="term" value="F:protein serine/threonine kinase activity"/>
    <property type="evidence" value="ECO:0007669"/>
    <property type="project" value="UniProtKB-EC"/>
</dbReference>
<keyword evidence="1 8" id="KW-0808">Transferase</keyword>
<feature type="region of interest" description="Disordered" evidence="6">
    <location>
        <begin position="361"/>
        <end position="487"/>
    </location>
</feature>
<dbReference type="PANTHER" id="PTHR43289">
    <property type="entry name" value="MITOGEN-ACTIVATED PROTEIN KINASE KINASE KINASE 20-RELATED"/>
    <property type="match status" value="1"/>
</dbReference>
<dbReference type="InterPro" id="IPR000719">
    <property type="entry name" value="Prot_kinase_dom"/>
</dbReference>
<evidence type="ECO:0000256" key="5">
    <source>
        <dbReference type="PROSITE-ProRule" id="PRU10141"/>
    </source>
</evidence>
<sequence>MPRSSSPDGGHGALAQPSDGAALPAALGRYNVQRLLGEGAMGRVLLAHDPVLDRDVALKHLRDDLRIPRDVREQLVVRMRHEARAAARVTHPNLVTLHDVGEDPDFGLYLVFEYVEGPTLKQHLLERPLSAAQAARLARELGEALTIAHRAGIVHRDIKPENIILSANGGKIADFGIARIPDSTLTHQGGLMGTPAYSAPETFRAGKFSPESDQFSLAAVMYEAISGKRAFPGDDAVSVASKIASDDPPPIAQGIGVPPSLDQVLARGLSKRPEDRYPSCDAFGAAFADSLEWAASSQLPRRMLEAPVAATAALSTEPGAVRADLIGDDFPPRERKTGQVVLGAAVVVATAVLLARTAMRSTDAPVEEPPAAAAPIASSAPAAPRPSAVPTARPARPKHGTAETSPPAASSSSSSTPRATGSAEPSASPPGSAPSRPASITLPEDEDGADAGAPEPDVDDLDAPETTNTAPDPPDAPDAGAADAAAR</sequence>